<dbReference type="PANTHER" id="PTHR23507:SF1">
    <property type="entry name" value="FI18259P1-RELATED"/>
    <property type="match status" value="1"/>
</dbReference>
<feature type="transmembrane region" description="Helical" evidence="5">
    <location>
        <begin position="335"/>
        <end position="353"/>
    </location>
</feature>
<feature type="transmembrane region" description="Helical" evidence="5">
    <location>
        <begin position="223"/>
        <end position="245"/>
    </location>
</feature>
<feature type="transmembrane region" description="Helical" evidence="5">
    <location>
        <begin position="32"/>
        <end position="52"/>
    </location>
</feature>
<feature type="transmembrane region" description="Helical" evidence="5">
    <location>
        <begin position="464"/>
        <end position="487"/>
    </location>
</feature>
<dbReference type="WBParaSite" id="TTAC_0000011401-mRNA-1">
    <property type="protein sequence ID" value="TTAC_0000011401-mRNA-1"/>
    <property type="gene ID" value="TTAC_0000011401"/>
</dbReference>
<name>A0A0R3WHS7_HYDTA</name>
<dbReference type="GO" id="GO:0016020">
    <property type="term" value="C:membrane"/>
    <property type="evidence" value="ECO:0007669"/>
    <property type="project" value="UniProtKB-SubCell"/>
</dbReference>
<dbReference type="STRING" id="6205.A0A0R3WHS7"/>
<evidence type="ECO:0000256" key="1">
    <source>
        <dbReference type="ARBA" id="ARBA00004141"/>
    </source>
</evidence>
<feature type="transmembrane region" description="Helical" evidence="5">
    <location>
        <begin position="1012"/>
        <end position="1035"/>
    </location>
</feature>
<organism evidence="8">
    <name type="scientific">Hydatigena taeniaeformis</name>
    <name type="common">Feline tapeworm</name>
    <name type="synonym">Taenia taeniaeformis</name>
    <dbReference type="NCBI Taxonomy" id="6205"/>
    <lineage>
        <taxon>Eukaryota</taxon>
        <taxon>Metazoa</taxon>
        <taxon>Spiralia</taxon>
        <taxon>Lophotrochozoa</taxon>
        <taxon>Platyhelminthes</taxon>
        <taxon>Cestoda</taxon>
        <taxon>Eucestoda</taxon>
        <taxon>Cyclophyllidea</taxon>
        <taxon>Taeniidae</taxon>
        <taxon>Hydatigera</taxon>
    </lineage>
</organism>
<feature type="transmembrane region" description="Helical" evidence="5">
    <location>
        <begin position="95"/>
        <end position="117"/>
    </location>
</feature>
<feature type="transmembrane region" description="Helical" evidence="5">
    <location>
        <begin position="784"/>
        <end position="803"/>
    </location>
</feature>
<dbReference type="AlphaFoldDB" id="A0A0R3WHS7"/>
<comment type="subcellular location">
    <subcellularLocation>
        <location evidence="1">Membrane</location>
        <topology evidence="1">Multi-pass membrane protein</topology>
    </subcellularLocation>
</comment>
<dbReference type="OrthoDB" id="3026777at2759"/>
<reference evidence="6 7" key="2">
    <citation type="submission" date="2018-11" db="EMBL/GenBank/DDBJ databases">
        <authorList>
            <consortium name="Pathogen Informatics"/>
        </authorList>
    </citation>
    <scope>NUCLEOTIDE SEQUENCE [LARGE SCALE GENOMIC DNA]</scope>
</reference>
<feature type="transmembrane region" description="Helical" evidence="5">
    <location>
        <begin position="953"/>
        <end position="972"/>
    </location>
</feature>
<keyword evidence="3 5" id="KW-1133">Transmembrane helix</keyword>
<feature type="transmembrane region" description="Helical" evidence="5">
    <location>
        <begin position="198"/>
        <end position="217"/>
    </location>
</feature>
<keyword evidence="2 5" id="KW-0812">Transmembrane</keyword>
<gene>
    <name evidence="6" type="ORF">TTAC_LOCUS115</name>
</gene>
<feature type="transmembrane region" description="Helical" evidence="5">
    <location>
        <begin position="757"/>
        <end position="778"/>
    </location>
</feature>
<feature type="transmembrane region" description="Helical" evidence="5">
    <location>
        <begin position="650"/>
        <end position="673"/>
    </location>
</feature>
<evidence type="ECO:0000313" key="7">
    <source>
        <dbReference type="Proteomes" id="UP000274429"/>
    </source>
</evidence>
<dbReference type="SUPFAM" id="SSF103473">
    <property type="entry name" value="MFS general substrate transporter"/>
    <property type="match status" value="2"/>
</dbReference>
<feature type="transmembrane region" description="Helical" evidence="5">
    <location>
        <begin position="978"/>
        <end position="1000"/>
    </location>
</feature>
<dbReference type="EMBL" id="UYWX01000008">
    <property type="protein sequence ID" value="VDM15892.1"/>
    <property type="molecule type" value="Genomic_DNA"/>
</dbReference>
<reference evidence="8" key="1">
    <citation type="submission" date="2016-04" db="UniProtKB">
        <authorList>
            <consortium name="WormBaseParasite"/>
        </authorList>
    </citation>
    <scope>IDENTIFICATION</scope>
</reference>
<proteinExistence type="predicted"/>
<feature type="transmembrane region" description="Helical" evidence="5">
    <location>
        <begin position="921"/>
        <end position="941"/>
    </location>
</feature>
<feature type="transmembrane region" description="Helical" evidence="5">
    <location>
        <begin position="1041"/>
        <end position="1066"/>
    </location>
</feature>
<dbReference type="PANTHER" id="PTHR23507">
    <property type="entry name" value="ZGC:174356"/>
    <property type="match status" value="1"/>
</dbReference>
<evidence type="ECO:0000256" key="5">
    <source>
        <dbReference type="SAM" id="Phobius"/>
    </source>
</evidence>
<feature type="transmembrane region" description="Helical" evidence="5">
    <location>
        <begin position="534"/>
        <end position="553"/>
    </location>
</feature>
<sequence>MDAATMQEIAEVNTEKEEGMEQVRKMCYRRQCLLPSLIIFCTAIYEIAEALLKTSTRLHILRLSCLYVTQDSKLCSHEPNKTMDVEVDGRIQSVAAPYIISYTVLLNGPATISCLFLGSWSDHHGRKKVLMLSLVGQILACVSCSVSYLPGVGHIPGGTLCLLIGVLIYGACGKSTVFLIGASSYVTDCSTKERRTRLLSRLIGVGFFGNCIGYAFVSIFITFQWILMAVSITAVVLFVAILLFVKETVIYDPHKIMNEQVIKAHVPAKDVEVMEEEEEEERKNRVEKNESYPRTDDCENAMLVPMERREPTGLCFTVAHIAYFLLRKRDRCDRVHIITLLLCCFISHMVKVGENDAMLLYVTREGVGWNDKIYGAYLSANYVAMSLQLLVVYPLLERLFNPSDETCIIFGASVRILTFAATGLTNKTSLLFAYGLLGSFGAFVTCAGRSSLTKLTSEEEVGTMLALTSFLEVLSATIGSSLFTEVFVVTREYFTGTVFFILAALQGGILMSLLRRALGATIQNIRLSNIEFPFTPLLIRILIILLELLHHRMNRDDRLLTGLAKKALANEHNWKPKMFQKILPNLVIFIFSIYKITETLLQTSTRLQVYHLVCAYVTQTDTWDLKSVCYSFVESDTTPERLDQPIQRQAAPFIIGYRILLNLPAMFVCLVLGSWSDQNGRKGPMILPIIGACLACCVFGISLIPGYSSIPFQMAWLLAGALLYGLCGKSNALGMGAHSYITDCSTEGERTTRISRLLGTNFVGLCIGSLLVTVFYYFSSYGWVLLFATALNLSILSLLVLLVKDSVVNNSSESPSDNYGSLCMLEYRKQKQQIRYEEELNEGNVLKSEGEKEKKYCCCQTVRTSLKESWDYIIKVRPNGRHVYIRILLGAVLFNQVTKAGEQDSLLLFVVRQGVGWSDGIYGAYLATYYASMALNLILIFPIVEHLFRPSDISLILFGLAMKTVRLLGTALTTNTVLIFVLAVLGSPAGYIISALRSLITKLVDSGEVGTSFAIMSVFETLANLFGSIVFTSVYAATVTVFPGTVFVIDACLHVGMFALMIWLGWRLRTISTSE</sequence>
<dbReference type="Proteomes" id="UP000274429">
    <property type="component" value="Unassembled WGS sequence"/>
</dbReference>
<keyword evidence="7" id="KW-1185">Reference proteome</keyword>
<evidence type="ECO:0000313" key="8">
    <source>
        <dbReference type="WBParaSite" id="TTAC_0000011401-mRNA-1"/>
    </source>
</evidence>
<protein>
    <submittedName>
        <fullName evidence="8">Proton-coupled folate transporter</fullName>
    </submittedName>
</protein>
<evidence type="ECO:0000256" key="2">
    <source>
        <dbReference type="ARBA" id="ARBA00022692"/>
    </source>
</evidence>
<dbReference type="Gene3D" id="1.20.1250.20">
    <property type="entry name" value="MFS general substrate transporter like domains"/>
    <property type="match status" value="2"/>
</dbReference>
<dbReference type="InterPro" id="IPR011701">
    <property type="entry name" value="MFS"/>
</dbReference>
<accession>A0A0R3WHS7</accession>
<keyword evidence="4 5" id="KW-0472">Membrane</keyword>
<evidence type="ECO:0000256" key="3">
    <source>
        <dbReference type="ARBA" id="ARBA00022989"/>
    </source>
</evidence>
<feature type="transmembrane region" description="Helical" evidence="5">
    <location>
        <begin position="431"/>
        <end position="452"/>
    </location>
</feature>
<feature type="transmembrane region" description="Helical" evidence="5">
    <location>
        <begin position="373"/>
        <end position="396"/>
    </location>
</feature>
<dbReference type="InterPro" id="IPR036259">
    <property type="entry name" value="MFS_trans_sf"/>
</dbReference>
<evidence type="ECO:0000256" key="4">
    <source>
        <dbReference type="ARBA" id="ARBA00023136"/>
    </source>
</evidence>
<feature type="transmembrane region" description="Helical" evidence="5">
    <location>
        <begin position="493"/>
        <end position="514"/>
    </location>
</feature>
<dbReference type="GO" id="GO:0022857">
    <property type="term" value="F:transmembrane transporter activity"/>
    <property type="evidence" value="ECO:0007669"/>
    <property type="project" value="InterPro"/>
</dbReference>
<feature type="transmembrane region" description="Helical" evidence="5">
    <location>
        <begin position="162"/>
        <end position="186"/>
    </location>
</feature>
<dbReference type="Pfam" id="PF07690">
    <property type="entry name" value="MFS_1"/>
    <property type="match status" value="2"/>
</dbReference>
<feature type="transmembrane region" description="Helical" evidence="5">
    <location>
        <begin position="685"/>
        <end position="704"/>
    </location>
</feature>
<feature type="transmembrane region" description="Helical" evidence="5">
    <location>
        <begin position="710"/>
        <end position="727"/>
    </location>
</feature>
<evidence type="ECO:0000313" key="6">
    <source>
        <dbReference type="EMBL" id="VDM15892.1"/>
    </source>
</evidence>
<feature type="transmembrane region" description="Helical" evidence="5">
    <location>
        <begin position="129"/>
        <end position="150"/>
    </location>
</feature>
<feature type="transmembrane region" description="Helical" evidence="5">
    <location>
        <begin position="408"/>
        <end position="425"/>
    </location>
</feature>